<dbReference type="Gene3D" id="3.40.30.10">
    <property type="entry name" value="Glutaredoxin"/>
    <property type="match status" value="1"/>
</dbReference>
<organism evidence="2 3">
    <name type="scientific">Seminavis robusta</name>
    <dbReference type="NCBI Taxonomy" id="568900"/>
    <lineage>
        <taxon>Eukaryota</taxon>
        <taxon>Sar</taxon>
        <taxon>Stramenopiles</taxon>
        <taxon>Ochrophyta</taxon>
        <taxon>Bacillariophyta</taxon>
        <taxon>Bacillariophyceae</taxon>
        <taxon>Bacillariophycidae</taxon>
        <taxon>Naviculales</taxon>
        <taxon>Naviculaceae</taxon>
        <taxon>Seminavis</taxon>
    </lineage>
</organism>
<dbReference type="EMBL" id="CAICTM010002123">
    <property type="protein sequence ID" value="CAB9528017.1"/>
    <property type="molecule type" value="Genomic_DNA"/>
</dbReference>
<dbReference type="OrthoDB" id="37297at2759"/>
<dbReference type="PANTHER" id="PTHR33875:SF2">
    <property type="entry name" value="ACR183CP"/>
    <property type="match status" value="1"/>
</dbReference>
<dbReference type="InterPro" id="IPR036249">
    <property type="entry name" value="Thioredoxin-like_sf"/>
</dbReference>
<evidence type="ECO:0000313" key="1">
    <source>
        <dbReference type="EMBL" id="CAB9511777.1"/>
    </source>
</evidence>
<dbReference type="EMBL" id="CAICTM010000501">
    <property type="protein sequence ID" value="CAB9511777.1"/>
    <property type="molecule type" value="Genomic_DNA"/>
</dbReference>
<dbReference type="PANTHER" id="PTHR33875">
    <property type="entry name" value="OS09G0542200 PROTEIN"/>
    <property type="match status" value="1"/>
</dbReference>
<dbReference type="AlphaFoldDB" id="A0A9N8EVP9"/>
<keyword evidence="3" id="KW-1185">Reference proteome</keyword>
<evidence type="ECO:0000313" key="3">
    <source>
        <dbReference type="Proteomes" id="UP001153069"/>
    </source>
</evidence>
<protein>
    <recommendedName>
        <fullName evidence="4">DSBA-like thioredoxin domain-containing protein</fullName>
    </recommendedName>
</protein>
<evidence type="ECO:0000313" key="2">
    <source>
        <dbReference type="EMBL" id="CAB9528017.1"/>
    </source>
</evidence>
<sequence length="182" mass="20523">MSTSNKKSWKVFWDLQCPFSKKNWEKLSEIKDKFGSDYEFSIHLTSLLFHPQAFTAQCAASLIENNKGADGKHKFITACMEQQESFMNAAVGDARKSEVDLIFANIAQDCGFFDADDGFTKDFFLANLHDWELAIKPAWTEHKEALALGVVSTPKQVIDGVLIAESESSWGAQEWQDKLKSM</sequence>
<dbReference type="SUPFAM" id="SSF52833">
    <property type="entry name" value="Thioredoxin-like"/>
    <property type="match status" value="1"/>
</dbReference>
<proteinExistence type="predicted"/>
<evidence type="ECO:0008006" key="4">
    <source>
        <dbReference type="Google" id="ProtNLM"/>
    </source>
</evidence>
<comment type="caution">
    <text evidence="2">The sequence shown here is derived from an EMBL/GenBank/DDBJ whole genome shotgun (WGS) entry which is preliminary data.</text>
</comment>
<dbReference type="Proteomes" id="UP001153069">
    <property type="component" value="Unassembled WGS sequence"/>
</dbReference>
<gene>
    <name evidence="2" type="ORF">SEMRO_2125_G315700.1</name>
    <name evidence="1" type="ORF">SEMRO_502_G155690.1</name>
</gene>
<name>A0A9N8EVP9_9STRA</name>
<accession>A0A9N8EVP9</accession>
<reference evidence="2" key="1">
    <citation type="submission" date="2020-06" db="EMBL/GenBank/DDBJ databases">
        <authorList>
            <consortium name="Plant Systems Biology data submission"/>
        </authorList>
    </citation>
    <scope>NUCLEOTIDE SEQUENCE</scope>
    <source>
        <strain evidence="2">D6</strain>
    </source>
</reference>